<dbReference type="PaxDb" id="3708-A0A078K203"/>
<dbReference type="EMBL" id="LK047357">
    <property type="protein sequence ID" value="CDY71761.1"/>
    <property type="molecule type" value="Genomic_DNA"/>
</dbReference>
<dbReference type="AlphaFoldDB" id="A0A078K203"/>
<organism evidence="2">
    <name type="scientific">Brassica napus</name>
    <name type="common">Rape</name>
    <dbReference type="NCBI Taxonomy" id="3708"/>
    <lineage>
        <taxon>Eukaryota</taxon>
        <taxon>Viridiplantae</taxon>
        <taxon>Streptophyta</taxon>
        <taxon>Embryophyta</taxon>
        <taxon>Tracheophyta</taxon>
        <taxon>Spermatophyta</taxon>
        <taxon>Magnoliopsida</taxon>
        <taxon>eudicotyledons</taxon>
        <taxon>Gunneridae</taxon>
        <taxon>Pentapetalae</taxon>
        <taxon>rosids</taxon>
        <taxon>malvids</taxon>
        <taxon>Brassicales</taxon>
        <taxon>Brassicaceae</taxon>
        <taxon>Brassiceae</taxon>
        <taxon>Brassica</taxon>
    </lineage>
</organism>
<keyword evidence="1" id="KW-0812">Transmembrane</keyword>
<reference evidence="2" key="1">
    <citation type="journal article" date="2014" name="Science">
        <title>Plant genetics. Early allopolyploid evolution in the post-Neolithic Brassica napus oilseed genome.</title>
        <authorList>
            <person name="Chalhoub B."/>
            <person name="Denoeud F."/>
            <person name="Liu S."/>
            <person name="Parkin I.A."/>
            <person name="Tang H."/>
            <person name="Wang X."/>
            <person name="Chiquet J."/>
            <person name="Belcram H."/>
            <person name="Tong C."/>
            <person name="Samans B."/>
            <person name="Correa M."/>
            <person name="Da Silva C."/>
            <person name="Just J."/>
            <person name="Falentin C."/>
            <person name="Koh C.S."/>
            <person name="Le Clainche I."/>
            <person name="Bernard M."/>
            <person name="Bento P."/>
            <person name="Noel B."/>
            <person name="Labadie K."/>
            <person name="Alberti A."/>
            <person name="Charles M."/>
            <person name="Arnaud D."/>
            <person name="Guo H."/>
            <person name="Daviaud C."/>
            <person name="Alamery S."/>
            <person name="Jabbari K."/>
            <person name="Zhao M."/>
            <person name="Edger P.P."/>
            <person name="Chelaifa H."/>
            <person name="Tack D."/>
            <person name="Lassalle G."/>
            <person name="Mestiri I."/>
            <person name="Schnel N."/>
            <person name="Le Paslier M.C."/>
            <person name="Fan G."/>
            <person name="Renault V."/>
            <person name="Bayer P.E."/>
            <person name="Golicz A.A."/>
            <person name="Manoli S."/>
            <person name="Lee T.H."/>
            <person name="Thi V.H."/>
            <person name="Chalabi S."/>
            <person name="Hu Q."/>
            <person name="Fan C."/>
            <person name="Tollenaere R."/>
            <person name="Lu Y."/>
            <person name="Battail C."/>
            <person name="Shen J."/>
            <person name="Sidebottom C.H."/>
            <person name="Wang X."/>
            <person name="Canaguier A."/>
            <person name="Chauveau A."/>
            <person name="Berard A."/>
            <person name="Deniot G."/>
            <person name="Guan M."/>
            <person name="Liu Z."/>
            <person name="Sun F."/>
            <person name="Lim Y.P."/>
            <person name="Lyons E."/>
            <person name="Town C.D."/>
            <person name="Bancroft I."/>
            <person name="Wang X."/>
            <person name="Meng J."/>
            <person name="Ma J."/>
            <person name="Pires J.C."/>
            <person name="King G.J."/>
            <person name="Brunel D."/>
            <person name="Delourme R."/>
            <person name="Renard M."/>
            <person name="Aury J.M."/>
            <person name="Adams K.L."/>
            <person name="Batley J."/>
            <person name="Snowdon R.J."/>
            <person name="Tost J."/>
            <person name="Edwards D."/>
            <person name="Zhou Y."/>
            <person name="Hua W."/>
            <person name="Sharpe A.G."/>
            <person name="Paterson A.H."/>
            <person name="Guan C."/>
            <person name="Wincker P."/>
        </authorList>
    </citation>
    <scope>NUCLEOTIDE SEQUENCE [LARGE SCALE GENOMIC DNA]</scope>
</reference>
<accession>A0A078K203</accession>
<protein>
    <submittedName>
        <fullName evidence="2">BnaAnng38750D protein</fullName>
    </submittedName>
</protein>
<feature type="transmembrane region" description="Helical" evidence="1">
    <location>
        <begin position="79"/>
        <end position="98"/>
    </location>
</feature>
<name>A0A078K203_BRANA</name>
<evidence type="ECO:0000256" key="1">
    <source>
        <dbReference type="SAM" id="Phobius"/>
    </source>
</evidence>
<feature type="transmembrane region" description="Helical" evidence="1">
    <location>
        <begin position="39"/>
        <end position="59"/>
    </location>
</feature>
<gene>
    <name evidence="2" type="primary">BnaAnng38750D</name>
    <name evidence="2" type="ORF">GSBRNA2T00020022001</name>
</gene>
<feature type="non-terminal residue" evidence="2">
    <location>
        <position position="1"/>
    </location>
</feature>
<keyword evidence="1" id="KW-0472">Membrane</keyword>
<sequence length="133" mass="15097">CTKMFIIPRGLQMERCLTVPTSVQNPLTMRIGVGKKDKMMLVSWCLLLVIIRLLDQGILGGEGVPPMRVCKWYPNFLTFGVSSFIRMMMKPMVLLFTGGKRKLQISPKDQRCFSGTSQTILLRIKRLFLKAGT</sequence>
<dbReference type="Gramene" id="CDY71761">
    <property type="protein sequence ID" value="CDY71761"/>
    <property type="gene ID" value="GSBRNA2T00020022001"/>
</dbReference>
<evidence type="ECO:0000313" key="2">
    <source>
        <dbReference type="EMBL" id="CDY71761.1"/>
    </source>
</evidence>
<proteinExistence type="predicted"/>
<keyword evidence="1" id="KW-1133">Transmembrane helix</keyword>
<reference evidence="2" key="2">
    <citation type="submission" date="2014-06" db="EMBL/GenBank/DDBJ databases">
        <authorList>
            <person name="Genoscope - CEA"/>
        </authorList>
    </citation>
    <scope>NUCLEOTIDE SEQUENCE</scope>
</reference>